<evidence type="ECO:0000259" key="6">
    <source>
        <dbReference type="Pfam" id="PF04829"/>
    </source>
</evidence>
<accession>A0AB33G247</accession>
<dbReference type="AlphaFoldDB" id="A0AB33G247"/>
<reference evidence="7 8" key="1">
    <citation type="submission" date="2018-05" db="EMBL/GenBank/DDBJ databases">
        <title>Klebsiella quasipneumonaiae provides a window into carbapenemase gene transfer, plasmid rearrangements and nosocomial acquisition from the hospital environment.</title>
        <authorList>
            <person name="Mathers A.J."/>
            <person name="Vegesana K."/>
            <person name="Stoesser N."/>
            <person name="Crook D."/>
            <person name="Vaughan A."/>
            <person name="Barry K."/>
            <person name="Parikh H."/>
            <person name="Sebra R."/>
            <person name="Kotay S."/>
            <person name="Walker A.S."/>
            <person name="Sheppard A.E."/>
        </authorList>
    </citation>
    <scope>NUCLEOTIDE SEQUENCE [LARGE SCALE GENOMIC DNA]</scope>
    <source>
        <strain evidence="7 8">CAV1761</strain>
    </source>
</reference>
<evidence type="ECO:0000256" key="4">
    <source>
        <dbReference type="ARBA" id="ARBA00023026"/>
    </source>
</evidence>
<dbReference type="EMBL" id="CP029449">
    <property type="protein sequence ID" value="AWL71605.1"/>
    <property type="molecule type" value="Genomic_DNA"/>
</dbReference>
<evidence type="ECO:0000256" key="3">
    <source>
        <dbReference type="ARBA" id="ARBA00022913"/>
    </source>
</evidence>
<protein>
    <submittedName>
        <fullName evidence="7">Filamentous hemagglutinin</fullName>
    </submittedName>
</protein>
<evidence type="ECO:0000256" key="5">
    <source>
        <dbReference type="SAM" id="MobiDB-lite"/>
    </source>
</evidence>
<feature type="compositionally biased region" description="Polar residues" evidence="5">
    <location>
        <begin position="11"/>
        <end position="20"/>
    </location>
</feature>
<gene>
    <name evidence="7" type="ORF">DKC05_27255</name>
</gene>
<name>A0AB33G247_SERMA</name>
<evidence type="ECO:0000313" key="7">
    <source>
        <dbReference type="EMBL" id="AWL71605.1"/>
    </source>
</evidence>
<sequence>MAQLNRDTDNANDGSISPIFNKQKEQNRLKQAQLIGEIGGQAMDVIRTQGDINGLKAALTAHPELKGDEKALRETPQYQKAMKAYGTGSDLQKAAQAVTGALTALAGNNLAGALASGASPYLATEIKKLTTNPLTGEVDVAANTMAHAVLGAVTAQLNNQSAAAGGLGAGGGELAVRYIAGQLFPGKTAEQLSESERQQVSTLSQLAAGLAGGLATGDTAGAVTGGQAGKNAVENNGLANVLAAAEKNKPGTIDKWQIEQQAAIKEACSGGTPVSCQTMVVAAGSVMAWPLLPGAAATTSLIGAGANAGVGLLINGEVNPNDVILGYWTGAFTAGTGLWGTMAVNVGSGATSSYLKGDDPLKGGAISGAASGLGYGVGKLVELPLDKVLNPMKPWKDWIWTDVGMGISKPLPINPVPGMAGNASGSAATEILNDQAGKADAKFQKGNQK</sequence>
<feature type="region of interest" description="Disordered" evidence="5">
    <location>
        <begin position="1"/>
        <end position="22"/>
    </location>
</feature>
<dbReference type="GO" id="GO:0090729">
    <property type="term" value="F:toxin activity"/>
    <property type="evidence" value="ECO:0007669"/>
    <property type="project" value="UniProtKB-KW"/>
</dbReference>
<keyword evidence="4" id="KW-0843">Virulence</keyword>
<feature type="domain" description="VENN motif-containing" evidence="6">
    <location>
        <begin position="190"/>
        <end position="238"/>
    </location>
</feature>
<comment type="subcellular location">
    <subcellularLocation>
        <location evidence="1">Target cell</location>
        <location evidence="1">Target cell cytoplasm</location>
    </subcellularLocation>
</comment>
<dbReference type="InterPro" id="IPR006914">
    <property type="entry name" value="VENN_dom"/>
</dbReference>
<keyword evidence="3" id="KW-1266">Target cell cytoplasm</keyword>
<keyword evidence="2" id="KW-0800">Toxin</keyword>
<evidence type="ECO:0000313" key="8">
    <source>
        <dbReference type="Proteomes" id="UP000245399"/>
    </source>
</evidence>
<evidence type="ECO:0000256" key="2">
    <source>
        <dbReference type="ARBA" id="ARBA00022656"/>
    </source>
</evidence>
<organism evidence="7 8">
    <name type="scientific">Serratia marcescens</name>
    <dbReference type="NCBI Taxonomy" id="615"/>
    <lineage>
        <taxon>Bacteria</taxon>
        <taxon>Pseudomonadati</taxon>
        <taxon>Pseudomonadota</taxon>
        <taxon>Gammaproteobacteria</taxon>
        <taxon>Enterobacterales</taxon>
        <taxon>Yersiniaceae</taxon>
        <taxon>Serratia</taxon>
    </lineage>
</organism>
<proteinExistence type="predicted"/>
<evidence type="ECO:0000256" key="1">
    <source>
        <dbReference type="ARBA" id="ARBA00004219"/>
    </source>
</evidence>
<dbReference type="Pfam" id="PF04829">
    <property type="entry name" value="PT-VENN"/>
    <property type="match status" value="1"/>
</dbReference>
<dbReference type="Proteomes" id="UP000245399">
    <property type="component" value="Chromosome"/>
</dbReference>